<dbReference type="RefSeq" id="XP_007391418.1">
    <property type="nucleotide sequence ID" value="XM_007391356.1"/>
</dbReference>
<dbReference type="AlphaFoldDB" id="K5V7V6"/>
<dbReference type="Proteomes" id="UP000008370">
    <property type="component" value="Unassembled WGS sequence"/>
</dbReference>
<dbReference type="KEGG" id="pco:PHACADRAFT_248917"/>
<organism evidence="1 2">
    <name type="scientific">Phanerochaete carnosa (strain HHB-10118-sp)</name>
    <name type="common">White-rot fungus</name>
    <name type="synonym">Peniophora carnosa</name>
    <dbReference type="NCBI Taxonomy" id="650164"/>
    <lineage>
        <taxon>Eukaryota</taxon>
        <taxon>Fungi</taxon>
        <taxon>Dikarya</taxon>
        <taxon>Basidiomycota</taxon>
        <taxon>Agaricomycotina</taxon>
        <taxon>Agaricomycetes</taxon>
        <taxon>Polyporales</taxon>
        <taxon>Phanerochaetaceae</taxon>
        <taxon>Phanerochaete</taxon>
    </lineage>
</organism>
<evidence type="ECO:0000313" key="2">
    <source>
        <dbReference type="Proteomes" id="UP000008370"/>
    </source>
</evidence>
<name>K5V7V6_PHACS</name>
<reference evidence="1 2" key="1">
    <citation type="journal article" date="2012" name="BMC Genomics">
        <title>Comparative genomics of the white-rot fungi, Phanerochaete carnosa and P. chrysosporium, to elucidate the genetic basis of the distinct wood types they colonize.</title>
        <authorList>
            <person name="Suzuki H."/>
            <person name="MacDonald J."/>
            <person name="Syed K."/>
            <person name="Salamov A."/>
            <person name="Hori C."/>
            <person name="Aerts A."/>
            <person name="Henrissat B."/>
            <person name="Wiebenga A."/>
            <person name="vanKuyk P.A."/>
            <person name="Barry K."/>
            <person name="Lindquist E."/>
            <person name="LaButti K."/>
            <person name="Lapidus A."/>
            <person name="Lucas S."/>
            <person name="Coutinho P."/>
            <person name="Gong Y."/>
            <person name="Samejima M."/>
            <person name="Mahadevan R."/>
            <person name="Abou-Zaid M."/>
            <person name="de Vries R.P."/>
            <person name="Igarashi K."/>
            <person name="Yadav J.S."/>
            <person name="Grigoriev I.V."/>
            <person name="Master E.R."/>
        </authorList>
    </citation>
    <scope>NUCLEOTIDE SEQUENCE [LARGE SCALE GENOMIC DNA]</scope>
    <source>
        <strain evidence="1 2">HHB-10118-sp</strain>
    </source>
</reference>
<gene>
    <name evidence="1" type="ORF">PHACADRAFT_248917</name>
</gene>
<keyword evidence="2" id="KW-1185">Reference proteome</keyword>
<evidence type="ECO:0000313" key="1">
    <source>
        <dbReference type="EMBL" id="EKM58826.1"/>
    </source>
</evidence>
<dbReference type="HOGENOM" id="CLU_1030984_0_0_1"/>
<dbReference type="EMBL" id="JH930469">
    <property type="protein sequence ID" value="EKM58826.1"/>
    <property type="molecule type" value="Genomic_DNA"/>
</dbReference>
<dbReference type="InParanoid" id="K5V7V6"/>
<proteinExistence type="predicted"/>
<sequence>MREAVAPIRARHASQVTTRGSRSSMFVEPLRSLMMRAYHYRPATFKIRLSIPLISAQSYSRASGAARFFAEERVLIGVRRHIVICARPLACMTFEFPACHRYLNMIQAVRHLTVVSDMSGAATRSCTLNHLFTHGHPPIPRSRRAVRLVYPHQHFPVLLSQIHKLRHKLCQFHNTFPQLDRSKRAYAGHILSRRSHLMSAYDTLVVRCSNACAANSPQASFTSTSRSCRIPRQLRPRFRAVGLCDTSYPSTSQSLPFRLSAPFVASPLIP</sequence>
<accession>K5V7V6</accession>
<protein>
    <submittedName>
        <fullName evidence="1">Uncharacterized protein</fullName>
    </submittedName>
</protein>
<dbReference type="GeneID" id="18914487"/>